<evidence type="ECO:0000313" key="1">
    <source>
        <dbReference type="EMBL" id="KAG5574114.1"/>
    </source>
</evidence>
<dbReference type="EMBL" id="JACXVP010000012">
    <property type="protein sequence ID" value="KAG5574114.1"/>
    <property type="molecule type" value="Genomic_DNA"/>
</dbReference>
<dbReference type="OrthoDB" id="10455723at2759"/>
<dbReference type="Proteomes" id="UP000824120">
    <property type="component" value="Chromosome 12"/>
</dbReference>
<evidence type="ECO:0000313" key="2">
    <source>
        <dbReference type="Proteomes" id="UP000824120"/>
    </source>
</evidence>
<accession>A0A9J5WES1</accession>
<protein>
    <submittedName>
        <fullName evidence="1">Uncharacterized protein</fullName>
    </submittedName>
</protein>
<keyword evidence="2" id="KW-1185">Reference proteome</keyword>
<sequence length="113" mass="13032">MTSLETLDSHEDHKFWPMKIKPRACHEKKIRRCDEELYCYSFLTCIKGHGTEGCLALKFKIQSMIESGKIKLKIDPLTNNENIANTSTFVVKGDPSKLAPRHLKRKRATIQED</sequence>
<gene>
    <name evidence="1" type="ORF">H5410_063880</name>
</gene>
<reference evidence="1 2" key="1">
    <citation type="submission" date="2020-09" db="EMBL/GenBank/DDBJ databases">
        <title>De no assembly of potato wild relative species, Solanum commersonii.</title>
        <authorList>
            <person name="Cho K."/>
        </authorList>
    </citation>
    <scope>NUCLEOTIDE SEQUENCE [LARGE SCALE GENOMIC DNA]</scope>
    <source>
        <strain evidence="1">LZ3.2</strain>
        <tissue evidence="1">Leaf</tissue>
    </source>
</reference>
<name>A0A9J5WES1_SOLCO</name>
<dbReference type="AlphaFoldDB" id="A0A9J5WES1"/>
<organism evidence="1 2">
    <name type="scientific">Solanum commersonii</name>
    <name type="common">Commerson's wild potato</name>
    <name type="synonym">Commerson's nightshade</name>
    <dbReference type="NCBI Taxonomy" id="4109"/>
    <lineage>
        <taxon>Eukaryota</taxon>
        <taxon>Viridiplantae</taxon>
        <taxon>Streptophyta</taxon>
        <taxon>Embryophyta</taxon>
        <taxon>Tracheophyta</taxon>
        <taxon>Spermatophyta</taxon>
        <taxon>Magnoliopsida</taxon>
        <taxon>eudicotyledons</taxon>
        <taxon>Gunneridae</taxon>
        <taxon>Pentapetalae</taxon>
        <taxon>asterids</taxon>
        <taxon>lamiids</taxon>
        <taxon>Solanales</taxon>
        <taxon>Solanaceae</taxon>
        <taxon>Solanoideae</taxon>
        <taxon>Solaneae</taxon>
        <taxon>Solanum</taxon>
    </lineage>
</organism>
<comment type="caution">
    <text evidence="1">The sequence shown here is derived from an EMBL/GenBank/DDBJ whole genome shotgun (WGS) entry which is preliminary data.</text>
</comment>
<proteinExistence type="predicted"/>